<gene>
    <name evidence="1" type="ORF">EYC80_003536</name>
</gene>
<evidence type="ECO:0000313" key="2">
    <source>
        <dbReference type="Proteomes" id="UP000326757"/>
    </source>
</evidence>
<reference evidence="1 2" key="1">
    <citation type="submission" date="2019-06" db="EMBL/GenBank/DDBJ databases">
        <title>Genome Sequence of the Brown Rot Fungal Pathogen Monilinia laxa.</title>
        <authorList>
            <person name="De Miccolis Angelini R.M."/>
            <person name="Landi L."/>
            <person name="Abate D."/>
            <person name="Pollastro S."/>
            <person name="Romanazzi G."/>
            <person name="Faretra F."/>
        </authorList>
    </citation>
    <scope>NUCLEOTIDE SEQUENCE [LARGE SCALE GENOMIC DNA]</scope>
    <source>
        <strain evidence="1 2">Mlax316</strain>
    </source>
</reference>
<dbReference type="EMBL" id="VIGI01000001">
    <property type="protein sequence ID" value="KAB8304116.1"/>
    <property type="molecule type" value="Genomic_DNA"/>
</dbReference>
<name>A0A5N6KJZ2_MONLA</name>
<accession>A0A5N6KJZ2</accession>
<proteinExistence type="predicted"/>
<evidence type="ECO:0000313" key="1">
    <source>
        <dbReference type="EMBL" id="KAB8304116.1"/>
    </source>
</evidence>
<dbReference type="Proteomes" id="UP000326757">
    <property type="component" value="Unassembled WGS sequence"/>
</dbReference>
<organism evidence="1 2">
    <name type="scientific">Monilinia laxa</name>
    <name type="common">Brown rot fungus</name>
    <name type="synonym">Sclerotinia laxa</name>
    <dbReference type="NCBI Taxonomy" id="61186"/>
    <lineage>
        <taxon>Eukaryota</taxon>
        <taxon>Fungi</taxon>
        <taxon>Dikarya</taxon>
        <taxon>Ascomycota</taxon>
        <taxon>Pezizomycotina</taxon>
        <taxon>Leotiomycetes</taxon>
        <taxon>Helotiales</taxon>
        <taxon>Sclerotiniaceae</taxon>
        <taxon>Monilinia</taxon>
    </lineage>
</organism>
<comment type="caution">
    <text evidence="1">The sequence shown here is derived from an EMBL/GenBank/DDBJ whole genome shotgun (WGS) entry which is preliminary data.</text>
</comment>
<keyword evidence="2" id="KW-1185">Reference proteome</keyword>
<protein>
    <submittedName>
        <fullName evidence="1">Uncharacterized protein</fullName>
    </submittedName>
</protein>
<sequence>MSNSDDPNYFPYPTGNLEQIFRGADTIMDLDAPHIQHPQTLIPDVYHLSNDNSNPAWLWYARNLKYDNVTYWVTYTKGTPQVIPEDKTMMTSPPSRLVTLEERNNQQDWQAYQHKNAGSTQWPVIEDRIIASGKVLPEYDENFATWAEEIRKRLFPDRGGLYDPVRETFEGHTREIPREKLYDPMHRTLGQSSAQAVPRVPATPIAQEKGKGVDRTATYYPPFEQDAGSDNGGVTYIGKGKGVDRSGVNNEDRGIRYINKGKGVDRSGGSSTW</sequence>
<dbReference type="AlphaFoldDB" id="A0A5N6KJZ2"/>